<dbReference type="InterPro" id="IPR025500">
    <property type="entry name" value="DUF4390"/>
</dbReference>
<feature type="chain" id="PRO_5003331550" evidence="1">
    <location>
        <begin position="38"/>
        <end position="203"/>
    </location>
</feature>
<dbReference type="eggNOG" id="ENOG502ZZV8">
    <property type="taxonomic scope" value="Bacteria"/>
</dbReference>
<dbReference type="RefSeq" id="WP_008063215.1">
    <property type="nucleotide sequence ID" value="NZ_AFHG01000053.1"/>
</dbReference>
<feature type="signal peptide" evidence="1">
    <location>
        <begin position="1"/>
        <end position="37"/>
    </location>
</feature>
<evidence type="ECO:0000256" key="1">
    <source>
        <dbReference type="SAM" id="SignalP"/>
    </source>
</evidence>
<evidence type="ECO:0000313" key="2">
    <source>
        <dbReference type="EMBL" id="EGK70842.1"/>
    </source>
</evidence>
<dbReference type="Proteomes" id="UP000005019">
    <property type="component" value="Unassembled WGS sequence"/>
</dbReference>
<dbReference type="STRING" id="1000565.METUNv1_03067"/>
<keyword evidence="1" id="KW-0732">Signal</keyword>
<reference evidence="2 3" key="1">
    <citation type="journal article" date="2011" name="J. Bacteriol.">
        <title>Genome sequence of Methyloversatilis universalis FAM5T, a methylotrophic representative of the order Rhodocyclales.</title>
        <authorList>
            <person name="Kittichotirat W."/>
            <person name="Good N.M."/>
            <person name="Hall R."/>
            <person name="Bringel F."/>
            <person name="Lajus A."/>
            <person name="Medigue C."/>
            <person name="Smalley N.E."/>
            <person name="Beck D."/>
            <person name="Bumgarner R."/>
            <person name="Vuilleumier S."/>
            <person name="Kalyuzhnaya M.G."/>
        </authorList>
    </citation>
    <scope>NUCLEOTIDE SEQUENCE [LARGE SCALE GENOMIC DNA]</scope>
    <source>
        <strain evidence="3">ATCC BAA-1314 / JCM 13912 / FAM5</strain>
    </source>
</reference>
<dbReference type="AlphaFoldDB" id="F5RFI6"/>
<sequence>MTASTTHCCRKPRTLREAARALFGALLLAALTAHALAAGVQMRDVRLDHGDDGYQLSTDISVTLTQRLADAVMRGVPLYFVLEFEISRPRWYWLDEDVIERSQTYRLSYHALTRQYRVSTGALHQSFETLDEALKLIGRLRSWTVVDYGRIKPGESYVAALRLRLDVTQLPKPFQLSAIGNRDWTLESDWQRWGFTAQPQEAR</sequence>
<organism evidence="2 3">
    <name type="scientific">Methyloversatilis universalis (strain ATCC BAA-1314 / DSM 25237 / JCM 13912 / CCUG 52030 / FAM5)</name>
    <dbReference type="NCBI Taxonomy" id="1000565"/>
    <lineage>
        <taxon>Bacteria</taxon>
        <taxon>Pseudomonadati</taxon>
        <taxon>Pseudomonadota</taxon>
        <taxon>Betaproteobacteria</taxon>
        <taxon>Nitrosomonadales</taxon>
        <taxon>Sterolibacteriaceae</taxon>
        <taxon>Methyloversatilis</taxon>
    </lineage>
</organism>
<evidence type="ECO:0000313" key="3">
    <source>
        <dbReference type="Proteomes" id="UP000005019"/>
    </source>
</evidence>
<keyword evidence="3" id="KW-1185">Reference proteome</keyword>
<comment type="caution">
    <text evidence="2">The sequence shown here is derived from an EMBL/GenBank/DDBJ whole genome shotgun (WGS) entry which is preliminary data.</text>
</comment>
<name>F5RFI6_METUF</name>
<proteinExistence type="predicted"/>
<accession>F5RFI6</accession>
<protein>
    <submittedName>
        <fullName evidence="2">Exported protein</fullName>
    </submittedName>
</protein>
<dbReference type="Pfam" id="PF14334">
    <property type="entry name" value="DUF4390"/>
    <property type="match status" value="1"/>
</dbReference>
<gene>
    <name evidence="2" type="ORF">METUNv1_03067</name>
</gene>
<dbReference type="EMBL" id="AFHG01000053">
    <property type="protein sequence ID" value="EGK70842.1"/>
    <property type="molecule type" value="Genomic_DNA"/>
</dbReference>